<sequence length="201" mass="23188">MTPQPKRHYSVEEYLDLQRSGVLKHEYYRGEIFALTGSSEAHNLILTNIVMSLGTQLRKRACKVYPSDMRLKIPKTGLYTYPDVSIVCGMPQFDDSKQDTLLDPIVVIEILSPSTERYDRGKKFQNYRTVNSLQEYLLVSQDDYHIDHYTNQNNGTWLLKTYSGKDAVLFVKAIDCTMLLDDVYDKVDIADSDEEYPPIVE</sequence>
<dbReference type="EMBL" id="LJCR01001082">
    <property type="protein sequence ID" value="KPV51081.1"/>
    <property type="molecule type" value="Genomic_DNA"/>
</dbReference>
<evidence type="ECO:0000313" key="3">
    <source>
        <dbReference type="Proteomes" id="UP000050509"/>
    </source>
</evidence>
<dbReference type="CDD" id="cd06260">
    <property type="entry name" value="DUF820-like"/>
    <property type="match status" value="1"/>
</dbReference>
<accession>A0A0P9D761</accession>
<dbReference type="Pfam" id="PF05685">
    <property type="entry name" value="Uma2"/>
    <property type="match status" value="1"/>
</dbReference>
<dbReference type="InterPro" id="IPR012296">
    <property type="entry name" value="Nuclease_put_TT1808"/>
</dbReference>
<proteinExistence type="predicted"/>
<dbReference type="PANTHER" id="PTHR36558">
    <property type="entry name" value="GLR1098 PROTEIN"/>
    <property type="match status" value="1"/>
</dbReference>
<gene>
    <name evidence="2" type="ORF">SE17_23260</name>
</gene>
<dbReference type="Gene3D" id="3.90.1570.10">
    <property type="entry name" value="tt1808, chain A"/>
    <property type="match status" value="1"/>
</dbReference>
<dbReference type="Proteomes" id="UP000050509">
    <property type="component" value="Unassembled WGS sequence"/>
</dbReference>
<evidence type="ECO:0000259" key="1">
    <source>
        <dbReference type="Pfam" id="PF05685"/>
    </source>
</evidence>
<dbReference type="AlphaFoldDB" id="A0A0P9D761"/>
<evidence type="ECO:0000313" key="2">
    <source>
        <dbReference type="EMBL" id="KPV51081.1"/>
    </source>
</evidence>
<feature type="domain" description="Putative restriction endonuclease" evidence="1">
    <location>
        <begin position="11"/>
        <end position="167"/>
    </location>
</feature>
<dbReference type="PANTHER" id="PTHR36558:SF1">
    <property type="entry name" value="RESTRICTION ENDONUCLEASE DOMAIN-CONTAINING PROTEIN-RELATED"/>
    <property type="match status" value="1"/>
</dbReference>
<protein>
    <recommendedName>
        <fullName evidence="1">Putative restriction endonuclease domain-containing protein</fullName>
    </recommendedName>
</protein>
<comment type="caution">
    <text evidence="2">The sequence shown here is derived from an EMBL/GenBank/DDBJ whole genome shotgun (WGS) entry which is preliminary data.</text>
</comment>
<name>A0A0P9D761_9CHLR</name>
<dbReference type="InterPro" id="IPR011335">
    <property type="entry name" value="Restrct_endonuc-II-like"/>
</dbReference>
<reference evidence="2 3" key="1">
    <citation type="submission" date="2015-09" db="EMBL/GenBank/DDBJ databases">
        <title>Draft genome sequence of Kouleothrix aurantiaca JCM 19913.</title>
        <authorList>
            <person name="Hemp J."/>
        </authorList>
    </citation>
    <scope>NUCLEOTIDE SEQUENCE [LARGE SCALE GENOMIC DNA]</scope>
    <source>
        <strain evidence="2 3">COM-B</strain>
    </source>
</reference>
<dbReference type="InterPro" id="IPR008538">
    <property type="entry name" value="Uma2"/>
</dbReference>
<organism evidence="2 3">
    <name type="scientific">Kouleothrix aurantiaca</name>
    <dbReference type="NCBI Taxonomy" id="186479"/>
    <lineage>
        <taxon>Bacteria</taxon>
        <taxon>Bacillati</taxon>
        <taxon>Chloroflexota</taxon>
        <taxon>Chloroflexia</taxon>
        <taxon>Chloroflexales</taxon>
        <taxon>Roseiflexineae</taxon>
        <taxon>Roseiflexaceae</taxon>
        <taxon>Kouleothrix</taxon>
    </lineage>
</organism>
<dbReference type="SUPFAM" id="SSF52980">
    <property type="entry name" value="Restriction endonuclease-like"/>
    <property type="match status" value="1"/>
</dbReference>
<keyword evidence="3" id="KW-1185">Reference proteome</keyword>